<dbReference type="Proteomes" id="UP000265691">
    <property type="component" value="Unassembled WGS sequence"/>
</dbReference>
<dbReference type="AlphaFoldDB" id="A0A3A1Y8J5"/>
<protein>
    <submittedName>
        <fullName evidence="2">Uncharacterized protein</fullName>
    </submittedName>
</protein>
<gene>
    <name evidence="2" type="ORF">CKF54_00510</name>
</gene>
<feature type="region of interest" description="Disordered" evidence="1">
    <location>
        <begin position="83"/>
        <end position="108"/>
    </location>
</feature>
<evidence type="ECO:0000313" key="3">
    <source>
        <dbReference type="Proteomes" id="UP000265691"/>
    </source>
</evidence>
<organism evidence="2 3">
    <name type="scientific">Psittacicella hinzii</name>
    <dbReference type="NCBI Taxonomy" id="2028575"/>
    <lineage>
        <taxon>Bacteria</taxon>
        <taxon>Pseudomonadati</taxon>
        <taxon>Pseudomonadota</taxon>
        <taxon>Gammaproteobacteria</taxon>
        <taxon>Pasteurellales</taxon>
        <taxon>Psittacicellaceae</taxon>
        <taxon>Psittacicella</taxon>
    </lineage>
</organism>
<accession>A0A3A1Y8J5</accession>
<sequence length="358" mass="41351">MESRCKGFKTEFKRMQSVGIEFIYVRNGKIIYNPVAAIFKDEDILEIIPVYTASFLGKIWKGVKNLFKGVVNVFKSILGLKKKGTDSTTQPNDDDGEGKDAFTNSMKNDSEGKTIPMVYGLVKVGSIVVQKSLISQVITKPLSEETDAETALLKRINTGRTEEEMITYEDLVHAHENQVDFATLTAMEQERAKLRQQRNNDIDEKYQDYRIDVTEYRDQDVINASRRYNVSDFEFAELSKVTNRIHTKINNNGYYNRTVETEHYYVIVYTLHERHRDETVERSGNTIRLSRYYLYPIRDLVKTKLAFEDLSDEATYKKVLAYIEMAIAQVYYLIDQDGKSGKTFEQAKKEYVKLGGTL</sequence>
<reference evidence="2 3" key="1">
    <citation type="submission" date="2017-08" db="EMBL/GenBank/DDBJ databases">
        <title>Reclassification of Bisgaard taxon 37 and 44.</title>
        <authorList>
            <person name="Christensen H."/>
        </authorList>
    </citation>
    <scope>NUCLEOTIDE SEQUENCE [LARGE SCALE GENOMIC DNA]</scope>
    <source>
        <strain evidence="2 3">B96_3</strain>
    </source>
</reference>
<dbReference type="EMBL" id="NRHC01000002">
    <property type="protein sequence ID" value="RIY34512.1"/>
    <property type="molecule type" value="Genomic_DNA"/>
</dbReference>
<comment type="caution">
    <text evidence="2">The sequence shown here is derived from an EMBL/GenBank/DDBJ whole genome shotgun (WGS) entry which is preliminary data.</text>
</comment>
<evidence type="ECO:0000313" key="2">
    <source>
        <dbReference type="EMBL" id="RIY34512.1"/>
    </source>
</evidence>
<evidence type="ECO:0000256" key="1">
    <source>
        <dbReference type="SAM" id="MobiDB-lite"/>
    </source>
</evidence>
<name>A0A3A1Y8J5_9GAMM</name>
<proteinExistence type="predicted"/>
<keyword evidence="3" id="KW-1185">Reference proteome</keyword>